<proteinExistence type="predicted"/>
<dbReference type="Proteomes" id="UP000581135">
    <property type="component" value="Unassembled WGS sequence"/>
</dbReference>
<evidence type="ECO:0000313" key="1">
    <source>
        <dbReference type="EMBL" id="MBB3064716.1"/>
    </source>
</evidence>
<organism evidence="1 2">
    <name type="scientific">Limibacillus halophilus</name>
    <dbReference type="NCBI Taxonomy" id="1579333"/>
    <lineage>
        <taxon>Bacteria</taxon>
        <taxon>Pseudomonadati</taxon>
        <taxon>Pseudomonadota</taxon>
        <taxon>Alphaproteobacteria</taxon>
        <taxon>Rhodospirillales</taxon>
        <taxon>Rhodovibrionaceae</taxon>
        <taxon>Limibacillus</taxon>
    </lineage>
</organism>
<evidence type="ECO:0000313" key="2">
    <source>
        <dbReference type="Proteomes" id="UP000581135"/>
    </source>
</evidence>
<sequence>MRDNGESENTEVSDDVIYRSPDDAQRLLLSRLWLRTRALFEEQFGDLETTYVLMAVGLGRMNNAPVDISTIAAITGISRPTVRRKVLALQEQGTVVVERVGNRTSVCSSATGVRDTVAMTDRWARMVMQTARELAEVRNSSCD</sequence>
<dbReference type="RefSeq" id="WP_183415515.1">
    <property type="nucleotide sequence ID" value="NZ_JACHXA010000002.1"/>
</dbReference>
<dbReference type="InterPro" id="IPR036390">
    <property type="entry name" value="WH_DNA-bd_sf"/>
</dbReference>
<dbReference type="InterPro" id="IPR036388">
    <property type="entry name" value="WH-like_DNA-bd_sf"/>
</dbReference>
<gene>
    <name evidence="1" type="ORF">FHR98_000988</name>
</gene>
<dbReference type="EMBL" id="JACHXA010000002">
    <property type="protein sequence ID" value="MBB3064716.1"/>
    <property type="molecule type" value="Genomic_DNA"/>
</dbReference>
<dbReference type="Gene3D" id="1.10.10.10">
    <property type="entry name" value="Winged helix-like DNA-binding domain superfamily/Winged helix DNA-binding domain"/>
    <property type="match status" value="1"/>
</dbReference>
<reference evidence="1 2" key="1">
    <citation type="submission" date="2020-08" db="EMBL/GenBank/DDBJ databases">
        <title>Genomic Encyclopedia of Type Strains, Phase III (KMG-III): the genomes of soil and plant-associated and newly described type strains.</title>
        <authorList>
            <person name="Whitman W."/>
        </authorList>
    </citation>
    <scope>NUCLEOTIDE SEQUENCE [LARGE SCALE GENOMIC DNA]</scope>
    <source>
        <strain evidence="1 2">CECT 8803</strain>
    </source>
</reference>
<keyword evidence="2" id="KW-1185">Reference proteome</keyword>
<comment type="caution">
    <text evidence="1">The sequence shown here is derived from an EMBL/GenBank/DDBJ whole genome shotgun (WGS) entry which is preliminary data.</text>
</comment>
<accession>A0A839STK2</accession>
<dbReference type="SUPFAM" id="SSF46785">
    <property type="entry name" value="Winged helix' DNA-binding domain"/>
    <property type="match status" value="1"/>
</dbReference>
<dbReference type="AlphaFoldDB" id="A0A839STK2"/>
<protein>
    <submittedName>
        <fullName evidence="1">Uncharacterized protein</fullName>
    </submittedName>
</protein>
<name>A0A839STK2_9PROT</name>